<dbReference type="STRING" id="698738.OLEAN_C01270"/>
<dbReference type="KEGG" id="oai:OLEAN_C01270"/>
<reference evidence="2 3" key="1">
    <citation type="journal article" date="2013" name="Nat. Commun.">
        <title>Genome sequence and functional genomic analysis of the oil-degrading bacterium Oleispira antarctica.</title>
        <authorList>
            <person name="Kube M."/>
            <person name="Chernikova T.N."/>
            <person name="Al-Ramahi Y."/>
            <person name="Beloqui A."/>
            <person name="Lopez-Cortez N."/>
            <person name="Guazzaroni M.E."/>
            <person name="Heipieper H.J."/>
            <person name="Klages S."/>
            <person name="Kotsyurbenko O.R."/>
            <person name="Langer I."/>
            <person name="Nechitaylo T.Y."/>
            <person name="Lunsdorf H."/>
            <person name="Fernandez M."/>
            <person name="Juarez S."/>
            <person name="Ciordia S."/>
            <person name="Singer A."/>
            <person name="Kagan O."/>
            <person name="Egorova O."/>
            <person name="Petit P.A."/>
            <person name="Stogios P."/>
            <person name="Kim Y."/>
            <person name="Tchigvintsev A."/>
            <person name="Flick R."/>
            <person name="Denaro R."/>
            <person name="Genovese M."/>
            <person name="Albar J.P."/>
            <person name="Reva O.N."/>
            <person name="Martinez-Gomariz M."/>
            <person name="Tran H."/>
            <person name="Ferrer M."/>
            <person name="Savchenko A."/>
            <person name="Yakunin A.F."/>
            <person name="Yakimov M.M."/>
            <person name="Golyshina O.V."/>
            <person name="Reinhardt R."/>
            <person name="Golyshin P.N."/>
        </authorList>
    </citation>
    <scope>NUCLEOTIDE SEQUENCE [LARGE SCALE GENOMIC DNA]</scope>
</reference>
<name>R4YMJ0_OLEAN</name>
<dbReference type="Proteomes" id="UP000032749">
    <property type="component" value="Chromosome"/>
</dbReference>
<dbReference type="GO" id="GO:0005829">
    <property type="term" value="C:cytosol"/>
    <property type="evidence" value="ECO:0007669"/>
    <property type="project" value="TreeGrafter"/>
</dbReference>
<accession>R4YMJ0</accession>
<sequence>MQKNISIPFHQFANAMVTISALGSPSGLHGWLTGYLSTGARLDDAQWQVEAENYLETPEALPKPVQSLMTIFYGWVLQGLKNESMNFTLFLPESDDAELSQQVDAMAQWCKGFLDGFGAAGKISGKLDAETREVLQHFDAFSQVELTADDSPEDSEDLLHELVEHARVAALTVFLAFNQPESGETKIIDEDAPSGSGQLH</sequence>
<dbReference type="PANTHER" id="PTHR37528:SF1">
    <property type="entry name" value="UPF0149 PROTEIN YGFB"/>
    <property type="match status" value="1"/>
</dbReference>
<evidence type="ECO:0000256" key="1">
    <source>
        <dbReference type="ARBA" id="ARBA00038308"/>
    </source>
</evidence>
<comment type="similarity">
    <text evidence="1">Belongs to the UPF0149 family.</text>
</comment>
<evidence type="ECO:0008006" key="4">
    <source>
        <dbReference type="Google" id="ProtNLM"/>
    </source>
</evidence>
<dbReference type="InterPro" id="IPR036255">
    <property type="entry name" value="YgfB-like_sf"/>
</dbReference>
<dbReference type="OrthoDB" id="9783391at2"/>
<dbReference type="PANTHER" id="PTHR37528">
    <property type="entry name" value="UPF0149 PROTEIN YGFB"/>
    <property type="match status" value="1"/>
</dbReference>
<dbReference type="InterPro" id="IPR011978">
    <property type="entry name" value="YgfB-like"/>
</dbReference>
<dbReference type="EMBL" id="FO203512">
    <property type="protein sequence ID" value="CCK74303.1"/>
    <property type="molecule type" value="Genomic_DNA"/>
</dbReference>
<dbReference type="Pfam" id="PF03695">
    <property type="entry name" value="UPF0149"/>
    <property type="match status" value="1"/>
</dbReference>
<organism evidence="2 3">
    <name type="scientific">Oleispira antarctica RB-8</name>
    <dbReference type="NCBI Taxonomy" id="698738"/>
    <lineage>
        <taxon>Bacteria</taxon>
        <taxon>Pseudomonadati</taxon>
        <taxon>Pseudomonadota</taxon>
        <taxon>Gammaproteobacteria</taxon>
        <taxon>Oceanospirillales</taxon>
        <taxon>Oceanospirillaceae</taxon>
        <taxon>Oleispira</taxon>
    </lineage>
</organism>
<dbReference type="SUPFAM" id="SSF101327">
    <property type="entry name" value="YgfB-like"/>
    <property type="match status" value="1"/>
</dbReference>
<keyword evidence="3" id="KW-1185">Reference proteome</keyword>
<dbReference type="HOGENOM" id="CLU_085336_0_0_6"/>
<protein>
    <recommendedName>
        <fullName evidence="4">YecA family protein</fullName>
    </recommendedName>
</protein>
<dbReference type="Gene3D" id="1.20.120.740">
    <property type="entry name" value="YgfB uncharacterised protein family UPF0149, PF03695"/>
    <property type="match status" value="1"/>
</dbReference>
<proteinExistence type="inferred from homology"/>
<evidence type="ECO:0000313" key="3">
    <source>
        <dbReference type="Proteomes" id="UP000032749"/>
    </source>
</evidence>
<dbReference type="AlphaFoldDB" id="R4YMJ0"/>
<evidence type="ECO:0000313" key="2">
    <source>
        <dbReference type="EMBL" id="CCK74303.1"/>
    </source>
</evidence>
<gene>
    <name evidence="2" type="ORF">OLEAN_C01270</name>
</gene>